<feature type="compositionally biased region" description="Gly residues" evidence="8">
    <location>
        <begin position="244"/>
        <end position="272"/>
    </location>
</feature>
<evidence type="ECO:0000313" key="11">
    <source>
        <dbReference type="Proteomes" id="UP000235388"/>
    </source>
</evidence>
<feature type="region of interest" description="Disordered" evidence="8">
    <location>
        <begin position="210"/>
        <end position="230"/>
    </location>
</feature>
<feature type="compositionally biased region" description="Basic and acidic residues" evidence="8">
    <location>
        <begin position="371"/>
        <end position="380"/>
    </location>
</feature>
<dbReference type="GO" id="GO:0071004">
    <property type="term" value="C:U2-type prespliceosome"/>
    <property type="evidence" value="ECO:0007669"/>
    <property type="project" value="TreeGrafter"/>
</dbReference>
<organism evidence="10 11">
    <name type="scientific">Puccinia coronata f. sp. avenae</name>
    <dbReference type="NCBI Taxonomy" id="200324"/>
    <lineage>
        <taxon>Eukaryota</taxon>
        <taxon>Fungi</taxon>
        <taxon>Dikarya</taxon>
        <taxon>Basidiomycota</taxon>
        <taxon>Pucciniomycotina</taxon>
        <taxon>Pucciniomycetes</taxon>
        <taxon>Pucciniales</taxon>
        <taxon>Pucciniaceae</taxon>
        <taxon>Puccinia</taxon>
    </lineage>
</organism>
<dbReference type="Pfam" id="PF00076">
    <property type="entry name" value="RRM_1"/>
    <property type="match status" value="1"/>
</dbReference>
<keyword evidence="11" id="KW-1185">Reference proteome</keyword>
<dbReference type="GO" id="GO:0030619">
    <property type="term" value="F:U1 snRNA binding"/>
    <property type="evidence" value="ECO:0007669"/>
    <property type="project" value="InterPro"/>
</dbReference>
<protein>
    <recommendedName>
        <fullName evidence="3">U1 small nuclear ribonucleoprotein 70 kDa</fullName>
    </recommendedName>
</protein>
<dbReference type="PROSITE" id="PS50102">
    <property type="entry name" value="RRM"/>
    <property type="match status" value="1"/>
</dbReference>
<dbReference type="InterPro" id="IPR012677">
    <property type="entry name" value="Nucleotide-bd_a/b_plait_sf"/>
</dbReference>
<dbReference type="CDD" id="cd12236">
    <property type="entry name" value="RRM_snRNP70"/>
    <property type="match status" value="1"/>
</dbReference>
<dbReference type="InterPro" id="IPR035979">
    <property type="entry name" value="RBD_domain_sf"/>
</dbReference>
<feature type="compositionally biased region" description="Basic and acidic residues" evidence="8">
    <location>
        <begin position="66"/>
        <end position="77"/>
    </location>
</feature>
<evidence type="ECO:0000256" key="3">
    <source>
        <dbReference type="ARBA" id="ARBA00016996"/>
    </source>
</evidence>
<evidence type="ECO:0000256" key="7">
    <source>
        <dbReference type="PROSITE-ProRule" id="PRU00176"/>
    </source>
</evidence>
<feature type="compositionally biased region" description="Gly residues" evidence="8">
    <location>
        <begin position="318"/>
        <end position="358"/>
    </location>
</feature>
<evidence type="ECO:0000313" key="10">
    <source>
        <dbReference type="EMBL" id="PLW53594.1"/>
    </source>
</evidence>
<dbReference type="FunFam" id="3.30.70.330:FF:001585">
    <property type="entry name" value="U1 small nuclear ribonucleoprotein 70 kDa"/>
    <property type="match status" value="1"/>
</dbReference>
<feature type="compositionally biased region" description="Low complexity" evidence="8">
    <location>
        <begin position="359"/>
        <end position="370"/>
    </location>
</feature>
<evidence type="ECO:0000256" key="6">
    <source>
        <dbReference type="ARBA" id="ARBA00023274"/>
    </source>
</evidence>
<keyword evidence="5" id="KW-0539">Nucleus</keyword>
<evidence type="ECO:0000256" key="4">
    <source>
        <dbReference type="ARBA" id="ARBA00022884"/>
    </source>
</evidence>
<evidence type="ECO:0000256" key="5">
    <source>
        <dbReference type="ARBA" id="ARBA00023242"/>
    </source>
</evidence>
<feature type="compositionally biased region" description="Basic and acidic residues" evidence="8">
    <location>
        <begin position="88"/>
        <end position="114"/>
    </location>
</feature>
<evidence type="ECO:0000256" key="1">
    <source>
        <dbReference type="ARBA" id="ARBA00004324"/>
    </source>
</evidence>
<feature type="compositionally biased region" description="Gly residues" evidence="8">
    <location>
        <begin position="279"/>
        <end position="309"/>
    </location>
</feature>
<keyword evidence="4 7" id="KW-0694">RNA-binding</keyword>
<dbReference type="InterPro" id="IPR000504">
    <property type="entry name" value="RRM_dom"/>
</dbReference>
<dbReference type="GO" id="GO:0003729">
    <property type="term" value="F:mRNA binding"/>
    <property type="evidence" value="ECO:0007669"/>
    <property type="project" value="TreeGrafter"/>
</dbReference>
<dbReference type="GO" id="GO:0071011">
    <property type="term" value="C:precatalytic spliceosome"/>
    <property type="evidence" value="ECO:0007669"/>
    <property type="project" value="TreeGrafter"/>
</dbReference>
<comment type="caution">
    <text evidence="10">The sequence shown here is derived from an EMBL/GenBank/DDBJ whole genome shotgun (WGS) entry which is preliminary data.</text>
</comment>
<dbReference type="PANTHER" id="PTHR13952">
    <property type="entry name" value="U1 SMALL NUCLEAR RIBONUCLEOPROTEIN 70 KD"/>
    <property type="match status" value="1"/>
</dbReference>
<feature type="region of interest" description="Disordered" evidence="8">
    <location>
        <begin position="57"/>
        <end position="122"/>
    </location>
</feature>
<dbReference type="EMBL" id="PGCJ01000059">
    <property type="protein sequence ID" value="PLW53594.1"/>
    <property type="molecule type" value="Genomic_DNA"/>
</dbReference>
<evidence type="ECO:0000259" key="9">
    <source>
        <dbReference type="PROSITE" id="PS50102"/>
    </source>
</evidence>
<dbReference type="AlphaFoldDB" id="A0A2N5VUD1"/>
<keyword evidence="6" id="KW-0687">Ribonucleoprotein</keyword>
<evidence type="ECO:0000256" key="8">
    <source>
        <dbReference type="SAM" id="MobiDB-lite"/>
    </source>
</evidence>
<dbReference type="InterPro" id="IPR034143">
    <property type="entry name" value="snRNP70_RRM"/>
</dbReference>
<dbReference type="GO" id="GO:0000398">
    <property type="term" value="P:mRNA splicing, via spliceosome"/>
    <property type="evidence" value="ECO:0007669"/>
    <property type="project" value="TreeGrafter"/>
</dbReference>
<feature type="compositionally biased region" description="Basic and acidic residues" evidence="8">
    <location>
        <begin position="388"/>
        <end position="398"/>
    </location>
</feature>
<evidence type="ECO:0000256" key="2">
    <source>
        <dbReference type="ARBA" id="ARBA00004642"/>
    </source>
</evidence>
<reference evidence="10 11" key="1">
    <citation type="submission" date="2017-11" db="EMBL/GenBank/DDBJ databases">
        <title>De novo assembly and phasing of dikaryotic genomes from two isolates of Puccinia coronata f. sp. avenae, the causal agent of oat crown rust.</title>
        <authorList>
            <person name="Miller M.E."/>
            <person name="Zhang Y."/>
            <person name="Omidvar V."/>
            <person name="Sperschneider J."/>
            <person name="Schwessinger B."/>
            <person name="Raley C."/>
            <person name="Palmer J.M."/>
            <person name="Garnica D."/>
            <person name="Upadhyaya N."/>
            <person name="Rathjen J."/>
            <person name="Taylor J.M."/>
            <person name="Park R.F."/>
            <person name="Dodds P.N."/>
            <person name="Hirsch C.D."/>
            <person name="Kianian S.F."/>
            <person name="Figueroa M."/>
        </authorList>
    </citation>
    <scope>NUCLEOTIDE SEQUENCE [LARGE SCALE GENOMIC DNA]</scope>
    <source>
        <strain evidence="10">12NC29</strain>
    </source>
</reference>
<dbReference type="OrthoDB" id="4207594at2759"/>
<comment type="subcellular location">
    <subcellularLocation>
        <location evidence="1">Nucleus speckle</location>
    </subcellularLocation>
    <subcellularLocation>
        <location evidence="2">Nucleus</location>
        <location evidence="2">Nucleoplasm</location>
    </subcellularLocation>
</comment>
<dbReference type="STRING" id="200324.A0A2N5VUD1"/>
<name>A0A2N5VUD1_9BASI</name>
<gene>
    <name evidence="10" type="ORF">PCANC_06664</name>
</gene>
<feature type="compositionally biased region" description="Low complexity" evidence="8">
    <location>
        <begin position="220"/>
        <end position="230"/>
    </location>
</feature>
<dbReference type="GO" id="GO:0016607">
    <property type="term" value="C:nuclear speck"/>
    <property type="evidence" value="ECO:0007669"/>
    <property type="project" value="UniProtKB-SubCell"/>
</dbReference>
<dbReference type="Pfam" id="PF12220">
    <property type="entry name" value="U1snRNP70_N"/>
    <property type="match status" value="1"/>
</dbReference>
<dbReference type="Gene3D" id="3.30.70.330">
    <property type="match status" value="1"/>
</dbReference>
<proteinExistence type="predicted"/>
<dbReference type="GO" id="GO:0005685">
    <property type="term" value="C:U1 snRNP"/>
    <property type="evidence" value="ECO:0007669"/>
    <property type="project" value="TreeGrafter"/>
</dbReference>
<dbReference type="PANTHER" id="PTHR13952:SF5">
    <property type="entry name" value="U1 SMALL NUCLEAR RIBONUCLEOPROTEIN 70 KDA"/>
    <property type="match status" value="1"/>
</dbReference>
<dbReference type="SUPFAM" id="SSF54928">
    <property type="entry name" value="RNA-binding domain, RBD"/>
    <property type="match status" value="1"/>
</dbReference>
<feature type="region of interest" description="Disordered" evidence="8">
    <location>
        <begin position="244"/>
        <end position="398"/>
    </location>
</feature>
<dbReference type="Proteomes" id="UP000235388">
    <property type="component" value="Unassembled WGS sequence"/>
</dbReference>
<sequence length="398" mass="41979">MVGTHQLPPNLLKLFAPRPPLPYSKPLGRDPDVSIHKKHISCVSPLLDRLKLEAASTNEDGVNQENGEKDPLVDRMPSETLTDSMQVRFERRQEERRRRKEEQLSREENYDPKQDPNATGDPYRTLFISRLSFEVTESDLKREFDMYGPIEKLVIVKNKLTGKSRGYAFILFEREKDMKAAYKDAEGLKIKGRRILVDVERGRTVKGWKPRRLGGGLGGRPKAPTAAAVAPELASASGGFGFRGGSGGGARPGGGGGGFRSGGGGGGSGGGFRNSPSSGPGGGRMGDRGFGGGGRPGGDRFGSSGGSSRGGRERGYGDRPGGSSGGFGSRGAGIGFSSGGGGFSGTGANAGAGPGQGWGSRQPSSSSQNGSKREYEDYRNSDAYGGGGHDDHHKKPRY</sequence>
<dbReference type="InterPro" id="IPR022023">
    <property type="entry name" value="U1snRNP70_N"/>
</dbReference>
<feature type="region of interest" description="Disordered" evidence="8">
    <location>
        <begin position="1"/>
        <end position="29"/>
    </location>
</feature>
<feature type="domain" description="RRM" evidence="9">
    <location>
        <begin position="124"/>
        <end position="202"/>
    </location>
</feature>
<accession>A0A2N5VUD1</accession>
<dbReference type="InterPro" id="IPR051183">
    <property type="entry name" value="U1_U11-U12_snRNP_70-35kDa"/>
</dbReference>
<dbReference type="SMART" id="SM00360">
    <property type="entry name" value="RRM"/>
    <property type="match status" value="1"/>
</dbReference>